<feature type="non-terminal residue" evidence="1">
    <location>
        <position position="1"/>
    </location>
</feature>
<gene>
    <name evidence="1" type="ORF">HMPREF1549_00334</name>
</gene>
<organism evidence="1 2">
    <name type="scientific">Actinomyces johnsonii F0510</name>
    <dbReference type="NCBI Taxonomy" id="1227262"/>
    <lineage>
        <taxon>Bacteria</taxon>
        <taxon>Bacillati</taxon>
        <taxon>Actinomycetota</taxon>
        <taxon>Actinomycetes</taxon>
        <taxon>Actinomycetales</taxon>
        <taxon>Actinomycetaceae</taxon>
        <taxon>Actinomyces</taxon>
    </lineage>
</organism>
<dbReference type="EMBL" id="AWSD01000038">
    <property type="protein sequence ID" value="ERH21958.1"/>
    <property type="molecule type" value="Genomic_DNA"/>
</dbReference>
<dbReference type="RefSeq" id="WP_021605103.1">
    <property type="nucleotide sequence ID" value="NZ_KE951554.1"/>
</dbReference>
<evidence type="ECO:0000313" key="1">
    <source>
        <dbReference type="EMBL" id="ERH21958.1"/>
    </source>
</evidence>
<dbReference type="Proteomes" id="UP000016498">
    <property type="component" value="Unassembled WGS sequence"/>
</dbReference>
<dbReference type="PATRIC" id="fig|1227262.3.peg.254"/>
<reference evidence="1 2" key="1">
    <citation type="submission" date="2013-06" db="EMBL/GenBank/DDBJ databases">
        <authorList>
            <person name="Weinstock G."/>
            <person name="Sodergren E."/>
            <person name="Lobos E.A."/>
            <person name="Fulton L."/>
            <person name="Fulton R."/>
            <person name="Courtney L."/>
            <person name="Fronick C."/>
            <person name="O'Laughlin M."/>
            <person name="Godfrey J."/>
            <person name="Wilson R.M."/>
            <person name="Miner T."/>
            <person name="Farmer C."/>
            <person name="Delehaunty K."/>
            <person name="Cordes M."/>
            <person name="Minx P."/>
            <person name="Tomlinson C."/>
            <person name="Chen J."/>
            <person name="Wollam A."/>
            <person name="Pepin K.H."/>
            <person name="Bhonagiri V."/>
            <person name="Zhang X."/>
            <person name="Warren W."/>
            <person name="Mitreva M."/>
            <person name="Mardis E.R."/>
            <person name="Wilson R.K."/>
        </authorList>
    </citation>
    <scope>NUCLEOTIDE SEQUENCE [LARGE SCALE GENOMIC DNA]</scope>
    <source>
        <strain evidence="1 2">F0510</strain>
    </source>
</reference>
<evidence type="ECO:0000313" key="2">
    <source>
        <dbReference type="Proteomes" id="UP000016498"/>
    </source>
</evidence>
<protein>
    <submittedName>
        <fullName evidence="1">Uncharacterized protein</fullName>
    </submittedName>
</protein>
<proteinExistence type="predicted"/>
<sequence>QAAWVESVSTAVTKSGALMGPDLKTSLEAGASETWPAVQSAHVTSTARIYPGRAPAVWVSPDLSGARVVVPVQQTVSMDGVPKRVVYPMVTINLAPNEDGSSWQVVSLSSR</sequence>
<dbReference type="HOGENOM" id="CLU_2150957_0_0_11"/>
<accession>U1RQM9</accession>
<dbReference type="AlphaFoldDB" id="U1RQM9"/>
<comment type="caution">
    <text evidence="1">The sequence shown here is derived from an EMBL/GenBank/DDBJ whole genome shotgun (WGS) entry which is preliminary data.</text>
</comment>
<name>U1RQM9_9ACTO</name>